<keyword evidence="3" id="KW-1185">Reference proteome</keyword>
<dbReference type="AlphaFoldDB" id="A0A5B7CML2"/>
<dbReference type="EMBL" id="VSRR010000127">
    <property type="protein sequence ID" value="MPC10710.1"/>
    <property type="molecule type" value="Genomic_DNA"/>
</dbReference>
<proteinExistence type="predicted"/>
<protein>
    <submittedName>
        <fullName evidence="2">Uncharacterized protein</fullName>
    </submittedName>
</protein>
<name>A0A5B7CML2_PORTR</name>
<gene>
    <name evidence="2" type="ORF">E2C01_003350</name>
</gene>
<reference evidence="2 3" key="1">
    <citation type="submission" date="2019-05" db="EMBL/GenBank/DDBJ databases">
        <title>Another draft genome of Portunus trituberculatus and its Hox gene families provides insights of decapod evolution.</title>
        <authorList>
            <person name="Jeong J.-H."/>
            <person name="Song I."/>
            <person name="Kim S."/>
            <person name="Choi T."/>
            <person name="Kim D."/>
            <person name="Ryu S."/>
            <person name="Kim W."/>
        </authorList>
    </citation>
    <scope>NUCLEOTIDE SEQUENCE [LARGE SCALE GENOMIC DNA]</scope>
    <source>
        <tissue evidence="2">Muscle</tissue>
    </source>
</reference>
<evidence type="ECO:0000313" key="2">
    <source>
        <dbReference type="EMBL" id="MPC10710.1"/>
    </source>
</evidence>
<organism evidence="2 3">
    <name type="scientific">Portunus trituberculatus</name>
    <name type="common">Swimming crab</name>
    <name type="synonym">Neptunus trituberculatus</name>
    <dbReference type="NCBI Taxonomy" id="210409"/>
    <lineage>
        <taxon>Eukaryota</taxon>
        <taxon>Metazoa</taxon>
        <taxon>Ecdysozoa</taxon>
        <taxon>Arthropoda</taxon>
        <taxon>Crustacea</taxon>
        <taxon>Multicrustacea</taxon>
        <taxon>Malacostraca</taxon>
        <taxon>Eumalacostraca</taxon>
        <taxon>Eucarida</taxon>
        <taxon>Decapoda</taxon>
        <taxon>Pleocyemata</taxon>
        <taxon>Brachyura</taxon>
        <taxon>Eubrachyura</taxon>
        <taxon>Portunoidea</taxon>
        <taxon>Portunidae</taxon>
        <taxon>Portuninae</taxon>
        <taxon>Portunus</taxon>
    </lineage>
</organism>
<dbReference type="Proteomes" id="UP000324222">
    <property type="component" value="Unassembled WGS sequence"/>
</dbReference>
<comment type="caution">
    <text evidence="2">The sequence shown here is derived from an EMBL/GenBank/DDBJ whole genome shotgun (WGS) entry which is preliminary data.</text>
</comment>
<sequence length="96" mass="10692">MYHPVSRGRRAGRRRCSPTLIRPSAPPKRGSATATTPSRPFLTHIQGTRLLYAYSHRLEFRSELIGQKDSNHGGVEGRSVCHAAAATLWTVMYCVQ</sequence>
<feature type="region of interest" description="Disordered" evidence="1">
    <location>
        <begin position="1"/>
        <end position="39"/>
    </location>
</feature>
<accession>A0A5B7CML2</accession>
<evidence type="ECO:0000256" key="1">
    <source>
        <dbReference type="SAM" id="MobiDB-lite"/>
    </source>
</evidence>
<evidence type="ECO:0000313" key="3">
    <source>
        <dbReference type="Proteomes" id="UP000324222"/>
    </source>
</evidence>
<feature type="compositionally biased region" description="Basic residues" evidence="1">
    <location>
        <begin position="1"/>
        <end position="16"/>
    </location>
</feature>